<protein>
    <submittedName>
        <fullName evidence="2">DUF624 domain-containing protein</fullName>
    </submittedName>
</protein>
<comment type="caution">
    <text evidence="2">The sequence shown here is derived from an EMBL/GenBank/DDBJ whole genome shotgun (WGS) entry which is preliminary data.</text>
</comment>
<reference evidence="2 3" key="1">
    <citation type="submission" date="2024-11" db="EMBL/GenBank/DDBJ databases">
        <authorList>
            <person name="Heng Y.C."/>
            <person name="Lim A.C.H."/>
            <person name="Lee J.K.Y."/>
            <person name="Kittelmann S."/>
        </authorList>
    </citation>
    <scope>NUCLEOTIDE SEQUENCE [LARGE SCALE GENOMIC DNA]</scope>
    <source>
        <strain evidence="2 3">WILCCON 0202</strain>
    </source>
</reference>
<organism evidence="2 3">
    <name type="scientific">Candidatus Clostridium radicumherbarum</name>
    <dbReference type="NCBI Taxonomy" id="3381662"/>
    <lineage>
        <taxon>Bacteria</taxon>
        <taxon>Bacillati</taxon>
        <taxon>Bacillota</taxon>
        <taxon>Clostridia</taxon>
        <taxon>Eubacteriales</taxon>
        <taxon>Clostridiaceae</taxon>
        <taxon>Clostridium</taxon>
    </lineage>
</organism>
<gene>
    <name evidence="2" type="ORF">ACJDUH_12465</name>
</gene>
<dbReference type="InterPro" id="IPR006938">
    <property type="entry name" value="DUF624"/>
</dbReference>
<dbReference type="Proteomes" id="UP001623661">
    <property type="component" value="Unassembled WGS sequence"/>
</dbReference>
<feature type="transmembrane region" description="Helical" evidence="1">
    <location>
        <begin position="51"/>
        <end position="73"/>
    </location>
</feature>
<keyword evidence="1" id="KW-0472">Membrane</keyword>
<evidence type="ECO:0000256" key="1">
    <source>
        <dbReference type="SAM" id="Phobius"/>
    </source>
</evidence>
<feature type="transmembrane region" description="Helical" evidence="1">
    <location>
        <begin position="172"/>
        <end position="189"/>
    </location>
</feature>
<dbReference type="RefSeq" id="WP_406765527.1">
    <property type="nucleotide sequence ID" value="NZ_JBJHZY010000002.1"/>
</dbReference>
<dbReference type="EMBL" id="JBJHZY010000002">
    <property type="protein sequence ID" value="MFL0268906.1"/>
    <property type="molecule type" value="Genomic_DNA"/>
</dbReference>
<evidence type="ECO:0000313" key="3">
    <source>
        <dbReference type="Proteomes" id="UP001623661"/>
    </source>
</evidence>
<feature type="transmembrane region" description="Helical" evidence="1">
    <location>
        <begin position="195"/>
        <end position="212"/>
    </location>
</feature>
<keyword evidence="3" id="KW-1185">Reference proteome</keyword>
<feature type="transmembrane region" description="Helical" evidence="1">
    <location>
        <begin position="17"/>
        <end position="39"/>
    </location>
</feature>
<feature type="transmembrane region" description="Helical" evidence="1">
    <location>
        <begin position="132"/>
        <end position="151"/>
    </location>
</feature>
<name>A0ABW8TUI0_9CLOT</name>
<proteinExistence type="predicted"/>
<feature type="transmembrane region" description="Helical" evidence="1">
    <location>
        <begin position="94"/>
        <end position="112"/>
    </location>
</feature>
<sequence length="227" mass="26027">MAKEDFIDNKLYTITGYIWYFIAGAFLFSICSIFLILTVLVYGDNLFTDGIIFFVISLSLEGPAVTALLSVMGRLIREKEIAIVKDYFRDYKNNFLQALSISLVLSMLLAFVSHDLSIIRSSNSTSTIMRPLLFTSLFIPIIISLYVFPIISRFYISLKDAVKLSIYYSVKNFKITILIISVLILEYLLMNLISVFTAFILSSLICYIVMYYEKEVLKEIEGKIKHN</sequence>
<keyword evidence="1" id="KW-0812">Transmembrane</keyword>
<accession>A0ABW8TUI0</accession>
<evidence type="ECO:0000313" key="2">
    <source>
        <dbReference type="EMBL" id="MFL0268906.1"/>
    </source>
</evidence>
<keyword evidence="1" id="KW-1133">Transmembrane helix</keyword>
<dbReference type="Pfam" id="PF04854">
    <property type="entry name" value="DUF624"/>
    <property type="match status" value="1"/>
</dbReference>